<dbReference type="EMBL" id="KV875111">
    <property type="protein sequence ID" value="OIW22704.1"/>
    <property type="molecule type" value="Genomic_DNA"/>
</dbReference>
<dbReference type="CDD" id="cd07470">
    <property type="entry name" value="CYTH-like_mRNA_RTPase"/>
    <property type="match status" value="1"/>
</dbReference>
<dbReference type="PANTHER" id="PTHR28118:SF1">
    <property type="entry name" value="POLYNUCLEOTIDE 5'-TRIPHOSPHATASE CTL1-RELATED"/>
    <property type="match status" value="1"/>
</dbReference>
<dbReference type="GO" id="GO:0006370">
    <property type="term" value="P:7-methylguanosine mRNA capping"/>
    <property type="evidence" value="ECO:0007669"/>
    <property type="project" value="UniProtKB-UniRule"/>
</dbReference>
<dbReference type="Pfam" id="PF02940">
    <property type="entry name" value="mRNA_triPase"/>
    <property type="match status" value="1"/>
</dbReference>
<evidence type="ECO:0000256" key="1">
    <source>
        <dbReference type="ARBA" id="ARBA00001946"/>
    </source>
</evidence>
<gene>
    <name evidence="11" type="ORF">CONLIGDRAFT_153412</name>
</gene>
<feature type="compositionally biased region" description="Low complexity" evidence="9">
    <location>
        <begin position="26"/>
        <end position="44"/>
    </location>
</feature>
<dbReference type="EC" id="3.6.1.74" evidence="8"/>
<feature type="compositionally biased region" description="Low complexity" evidence="9">
    <location>
        <begin position="214"/>
        <end position="226"/>
    </location>
</feature>
<evidence type="ECO:0000256" key="4">
    <source>
        <dbReference type="ARBA" id="ARBA00022664"/>
    </source>
</evidence>
<feature type="compositionally biased region" description="Polar residues" evidence="9">
    <location>
        <begin position="282"/>
        <end position="291"/>
    </location>
</feature>
<dbReference type="PANTHER" id="PTHR28118">
    <property type="entry name" value="POLYNUCLEOTIDE 5'-TRIPHOSPHATASE-RELATED"/>
    <property type="match status" value="1"/>
</dbReference>
<dbReference type="AlphaFoldDB" id="A0A1J7IYN9"/>
<evidence type="ECO:0000256" key="6">
    <source>
        <dbReference type="ARBA" id="ARBA00023242"/>
    </source>
</evidence>
<evidence type="ECO:0000256" key="8">
    <source>
        <dbReference type="RuleBase" id="RU367053"/>
    </source>
</evidence>
<keyword evidence="6 8" id="KW-0539">Nucleus</keyword>
<dbReference type="Gene3D" id="3.20.100.10">
    <property type="entry name" value="mRNA triphosphatase Cet1-like"/>
    <property type="match status" value="1"/>
</dbReference>
<feature type="domain" description="mRNA triphosphatase Cet1-like" evidence="10">
    <location>
        <begin position="573"/>
        <end position="805"/>
    </location>
</feature>
<evidence type="ECO:0000259" key="10">
    <source>
        <dbReference type="Pfam" id="PF02940"/>
    </source>
</evidence>
<accession>A0A1J7IYN9</accession>
<dbReference type="InterPro" id="IPR033469">
    <property type="entry name" value="CYTH-like_dom_sf"/>
</dbReference>
<dbReference type="OrthoDB" id="272147at2759"/>
<dbReference type="SUPFAM" id="SSF55154">
    <property type="entry name" value="CYTH-like phosphatases"/>
    <property type="match status" value="1"/>
</dbReference>
<comment type="catalytic activity">
    <reaction evidence="7">
        <text>a 5'-end triphospho-ribonucleoside in mRNA + H2O = a 5'-end diphospho-ribonucleoside in mRNA + phosphate + H(+)</text>
        <dbReference type="Rhea" id="RHEA:67004"/>
        <dbReference type="Rhea" id="RHEA-COMP:17164"/>
        <dbReference type="Rhea" id="RHEA-COMP:17165"/>
        <dbReference type="ChEBI" id="CHEBI:15377"/>
        <dbReference type="ChEBI" id="CHEBI:15378"/>
        <dbReference type="ChEBI" id="CHEBI:43474"/>
        <dbReference type="ChEBI" id="CHEBI:167616"/>
        <dbReference type="ChEBI" id="CHEBI:167618"/>
        <dbReference type="EC" id="3.6.1.74"/>
    </reaction>
    <physiologicalReaction direction="left-to-right" evidence="7">
        <dbReference type="Rhea" id="RHEA:67005"/>
    </physiologicalReaction>
</comment>
<dbReference type="InterPro" id="IPR004206">
    <property type="entry name" value="mRNA_triPase_Cet1"/>
</dbReference>
<feature type="compositionally biased region" description="Polar residues" evidence="9">
    <location>
        <begin position="380"/>
        <end position="397"/>
    </location>
</feature>
<feature type="compositionally biased region" description="Pro residues" evidence="9">
    <location>
        <begin position="192"/>
        <end position="201"/>
    </location>
</feature>
<feature type="region of interest" description="Disordered" evidence="9">
    <location>
        <begin position="501"/>
        <end position="560"/>
    </location>
</feature>
<comment type="subcellular location">
    <subcellularLocation>
        <location evidence="2 8">Nucleus</location>
    </subcellularLocation>
</comment>
<feature type="compositionally biased region" description="Pro residues" evidence="9">
    <location>
        <begin position="542"/>
        <end position="551"/>
    </location>
</feature>
<comment type="similarity">
    <text evidence="3 8">Belongs to the fungal TPase family.</text>
</comment>
<comment type="function">
    <text evidence="8">First step of mRNA capping. Converts the 5'-triphosphate end of a nascent mRNA chain into a diphosphate end.</text>
</comment>
<dbReference type="GO" id="GO:0140818">
    <property type="term" value="F:mRNA 5'-triphosphate monophosphatase activity"/>
    <property type="evidence" value="ECO:0007669"/>
    <property type="project" value="UniProtKB-EC"/>
</dbReference>
<keyword evidence="12" id="KW-1185">Reference proteome</keyword>
<evidence type="ECO:0000313" key="11">
    <source>
        <dbReference type="EMBL" id="OIW22704.1"/>
    </source>
</evidence>
<keyword evidence="8" id="KW-0506">mRNA capping</keyword>
<evidence type="ECO:0000256" key="2">
    <source>
        <dbReference type="ARBA" id="ARBA00004123"/>
    </source>
</evidence>
<organism evidence="11 12">
    <name type="scientific">Coniochaeta ligniaria NRRL 30616</name>
    <dbReference type="NCBI Taxonomy" id="1408157"/>
    <lineage>
        <taxon>Eukaryota</taxon>
        <taxon>Fungi</taxon>
        <taxon>Dikarya</taxon>
        <taxon>Ascomycota</taxon>
        <taxon>Pezizomycotina</taxon>
        <taxon>Sordariomycetes</taxon>
        <taxon>Sordariomycetidae</taxon>
        <taxon>Coniochaetales</taxon>
        <taxon>Coniochaetaceae</taxon>
        <taxon>Coniochaeta</taxon>
    </lineage>
</organism>
<feature type="compositionally biased region" description="Basic and acidic residues" evidence="9">
    <location>
        <begin position="414"/>
        <end position="431"/>
    </location>
</feature>
<dbReference type="GO" id="GO:0004651">
    <property type="term" value="F:polynucleotide 5'-phosphatase activity"/>
    <property type="evidence" value="ECO:0007669"/>
    <property type="project" value="UniProtKB-UniRule"/>
</dbReference>
<evidence type="ECO:0000256" key="3">
    <source>
        <dbReference type="ARBA" id="ARBA00006345"/>
    </source>
</evidence>
<feature type="compositionally biased region" description="Pro residues" evidence="9">
    <location>
        <begin position="258"/>
        <end position="267"/>
    </location>
</feature>
<evidence type="ECO:0000256" key="5">
    <source>
        <dbReference type="ARBA" id="ARBA00022801"/>
    </source>
</evidence>
<comment type="subunit">
    <text evidence="8">Heterodimer. The mRNA-capping enzyme is composed of two separate chains alpha and beta, respectively a mRNA guanylyltransferase and an mRNA 5'-triphosphate monophosphatase.</text>
</comment>
<keyword evidence="5 8" id="KW-0378">Hydrolase</keyword>
<evidence type="ECO:0000313" key="12">
    <source>
        <dbReference type="Proteomes" id="UP000182658"/>
    </source>
</evidence>
<dbReference type="InterPro" id="IPR037009">
    <property type="entry name" value="mRNA_triPase_Cet1_sf"/>
</dbReference>
<feature type="compositionally biased region" description="Pro residues" evidence="9">
    <location>
        <begin position="13"/>
        <end position="25"/>
    </location>
</feature>
<reference evidence="11 12" key="1">
    <citation type="submission" date="2016-10" db="EMBL/GenBank/DDBJ databases">
        <title>Draft genome sequence of Coniochaeta ligniaria NRRL30616, a lignocellulolytic fungus for bioabatement of inhibitors in plant biomass hydrolysates.</title>
        <authorList>
            <consortium name="DOE Joint Genome Institute"/>
            <person name="Jimenez D.J."/>
            <person name="Hector R.E."/>
            <person name="Riley R."/>
            <person name="Sun H."/>
            <person name="Grigoriev I.V."/>
            <person name="Van Elsas J.D."/>
            <person name="Nichols N.N."/>
        </authorList>
    </citation>
    <scope>NUCLEOTIDE SEQUENCE [LARGE SCALE GENOMIC DNA]</scope>
    <source>
        <strain evidence="11 12">NRRL 30616</strain>
    </source>
</reference>
<proteinExistence type="inferred from homology"/>
<feature type="region of interest" description="Disordered" evidence="9">
    <location>
        <begin position="1"/>
        <end position="447"/>
    </location>
</feature>
<sequence>MNINNLLSGGPAPSKPPPPPPPPQPQQQQTHHQVHQNQQQSLPSTPVQGIPPQSFRDYGHHPQGSPTRGLSQEYAAHQIPQGPYGSPQAFQYAGRPAPPPLQPLSSNDVRSPGPGSILAPGPSPYRPTPISSISSTSGGYPFPAPQQTPTSPAQRHQYPPTGAYPARDGYPQAGGAMVGTGAQGPSSYIQGPPMPQTPPIGTPGGTHPYLQQRASSTYSATPTSATNHQQYGPPFGSPITATHPPPPYPEHARQQSQPPTPLGPPPRQASGPHNYAQPPSPYQQRISSSGSAYPPSMIHQISPRLHHPQVSPSAPAPSSIPRVPSNHSIYDNPVRVDSHRGSQSQSERDRSLSVSPKTRVSDLEVMYGPPGSSRPESKARTQTMNSISMPIATSNLEPTREMERSDRAVTPAKRKLEDRDLSRDELEKQDVRPPPFETPNGYESKPDAMELSRASASPIVQRRKRVRYSTPPVWAQRHVEGIRLNAGNFVLRKHAHNVGTQANGKIGSFSKPELASRQTSPEEKRSIAPSQPPPGANSAPAPVGPPPPPYEIPNKDGPLGPWESCITGTPPFDEVSNVVADFLFMKVVKNEDMGEIMSRNVQFEIEAKMGTLISKDTNERVSLPVLTECVLVDNGRVAFQSNMSEAQHKSFNDYLNLLVVETHPEAPRIDKDGRPKPPRVPIMYKHRRETDKFFELPPSMRARLPACVQHRIPAKHSVKVRVTYDQTTGKVIAMIIKARVADLDLYIPTCAFDCRISVNLEMDWDGSLEELEREAVSHDASPDRRKDRLSYTQSHYQIDLTQVTHTVAGLHVSSSLH</sequence>
<protein>
    <recommendedName>
        <fullName evidence="8">mRNA-capping enzyme subunit beta</fullName>
        <ecNumber evidence="8">3.6.1.74</ecNumber>
    </recommendedName>
    <alternativeName>
        <fullName evidence="8">mRNA 5'-phosphatase</fullName>
    </alternativeName>
    <alternativeName>
        <fullName evidence="8">mRNA 5'-triphosphate monophosphatase</fullName>
    </alternativeName>
</protein>
<keyword evidence="4 8" id="KW-0507">mRNA processing</keyword>
<dbReference type="Proteomes" id="UP000182658">
    <property type="component" value="Unassembled WGS sequence"/>
</dbReference>
<feature type="compositionally biased region" description="Basic and acidic residues" evidence="9">
    <location>
        <begin position="398"/>
        <end position="407"/>
    </location>
</feature>
<dbReference type="InParanoid" id="A0A1J7IYN9"/>
<name>A0A1J7IYN9_9PEZI</name>
<feature type="compositionally biased region" description="Basic and acidic residues" evidence="9">
    <location>
        <begin position="334"/>
        <end position="351"/>
    </location>
</feature>
<comment type="cofactor">
    <cofactor evidence="1 8">
        <name>Mg(2+)</name>
        <dbReference type="ChEBI" id="CHEBI:18420"/>
    </cofactor>
</comment>
<dbReference type="InterPro" id="IPR040343">
    <property type="entry name" value="Cet1/Ctl1"/>
</dbReference>
<dbReference type="STRING" id="1408157.A0A1J7IYN9"/>
<feature type="compositionally biased region" description="Low complexity" evidence="9">
    <location>
        <begin position="128"/>
        <end position="154"/>
    </location>
</feature>
<dbReference type="GO" id="GO:0031533">
    <property type="term" value="C:mRNA capping enzyme complex"/>
    <property type="evidence" value="ECO:0007669"/>
    <property type="project" value="UniProtKB-UniRule"/>
</dbReference>
<evidence type="ECO:0000256" key="9">
    <source>
        <dbReference type="SAM" id="MobiDB-lite"/>
    </source>
</evidence>
<evidence type="ECO:0000256" key="7">
    <source>
        <dbReference type="ARBA" id="ARBA00047740"/>
    </source>
</evidence>
<feature type="compositionally biased region" description="Low complexity" evidence="9">
    <location>
        <begin position="310"/>
        <end position="325"/>
    </location>
</feature>